<dbReference type="Gene3D" id="6.10.340.10">
    <property type="match status" value="1"/>
</dbReference>
<keyword evidence="5" id="KW-0597">Phosphoprotein</keyword>
<feature type="transmembrane region" description="Helical" evidence="14">
    <location>
        <begin position="12"/>
        <end position="34"/>
    </location>
</feature>
<dbReference type="GO" id="GO:0005886">
    <property type="term" value="C:plasma membrane"/>
    <property type="evidence" value="ECO:0007669"/>
    <property type="project" value="UniProtKB-SubCell"/>
</dbReference>
<keyword evidence="6" id="KW-0808">Transferase</keyword>
<proteinExistence type="predicted"/>
<name>A0A2Z2KEC3_9BACL</name>
<keyword evidence="11 14" id="KW-1133">Transmembrane helix</keyword>
<keyword evidence="10" id="KW-0067">ATP-binding</keyword>
<evidence type="ECO:0000259" key="16">
    <source>
        <dbReference type="PROSITE" id="PS50885"/>
    </source>
</evidence>
<dbReference type="OrthoDB" id="9792991at2"/>
<dbReference type="InterPro" id="IPR003594">
    <property type="entry name" value="HATPase_dom"/>
</dbReference>
<comment type="subcellular location">
    <subcellularLocation>
        <location evidence="2">Cell membrane</location>
        <topology evidence="2">Multi-pass membrane protein</topology>
    </subcellularLocation>
</comment>
<dbReference type="EC" id="2.7.13.3" evidence="3"/>
<dbReference type="CDD" id="cd06225">
    <property type="entry name" value="HAMP"/>
    <property type="match status" value="1"/>
</dbReference>
<evidence type="ECO:0000256" key="5">
    <source>
        <dbReference type="ARBA" id="ARBA00022553"/>
    </source>
</evidence>
<evidence type="ECO:0000256" key="2">
    <source>
        <dbReference type="ARBA" id="ARBA00004651"/>
    </source>
</evidence>
<dbReference type="Proteomes" id="UP000249890">
    <property type="component" value="Chromosome"/>
</dbReference>
<feature type="transmembrane region" description="Helical" evidence="14">
    <location>
        <begin position="54"/>
        <end position="82"/>
    </location>
</feature>
<evidence type="ECO:0000256" key="1">
    <source>
        <dbReference type="ARBA" id="ARBA00000085"/>
    </source>
</evidence>
<evidence type="ECO:0000259" key="15">
    <source>
        <dbReference type="PROSITE" id="PS50109"/>
    </source>
</evidence>
<evidence type="ECO:0000256" key="10">
    <source>
        <dbReference type="ARBA" id="ARBA00022840"/>
    </source>
</evidence>
<dbReference type="InterPro" id="IPR036097">
    <property type="entry name" value="HisK_dim/P_sf"/>
</dbReference>
<dbReference type="SUPFAM" id="SSF55874">
    <property type="entry name" value="ATPase domain of HSP90 chaperone/DNA topoisomerase II/histidine kinase"/>
    <property type="match status" value="1"/>
</dbReference>
<evidence type="ECO:0000256" key="7">
    <source>
        <dbReference type="ARBA" id="ARBA00022692"/>
    </source>
</evidence>
<evidence type="ECO:0000256" key="3">
    <source>
        <dbReference type="ARBA" id="ARBA00012438"/>
    </source>
</evidence>
<dbReference type="EMBL" id="CP021780">
    <property type="protein sequence ID" value="ASA24414.1"/>
    <property type="molecule type" value="Genomic_DNA"/>
</dbReference>
<dbReference type="RefSeq" id="WP_087918385.1">
    <property type="nucleotide sequence ID" value="NZ_CP021780.1"/>
</dbReference>
<dbReference type="PROSITE" id="PS50885">
    <property type="entry name" value="HAMP"/>
    <property type="match status" value="1"/>
</dbReference>
<dbReference type="Pfam" id="PF00512">
    <property type="entry name" value="HisKA"/>
    <property type="match status" value="1"/>
</dbReference>
<dbReference type="SUPFAM" id="SSF47384">
    <property type="entry name" value="Homodimeric domain of signal transducing histidine kinase"/>
    <property type="match status" value="1"/>
</dbReference>
<feature type="domain" description="Histidine kinase" evidence="15">
    <location>
        <begin position="151"/>
        <end position="368"/>
    </location>
</feature>
<gene>
    <name evidence="17" type="ORF">B9T62_28890</name>
</gene>
<dbReference type="Pfam" id="PF00672">
    <property type="entry name" value="HAMP"/>
    <property type="match status" value="1"/>
</dbReference>
<protein>
    <recommendedName>
        <fullName evidence="3">histidine kinase</fullName>
        <ecNumber evidence="3">2.7.13.3</ecNumber>
    </recommendedName>
</protein>
<keyword evidence="18" id="KW-1185">Reference proteome</keyword>
<dbReference type="InterPro" id="IPR005467">
    <property type="entry name" value="His_kinase_dom"/>
</dbReference>
<evidence type="ECO:0000313" key="18">
    <source>
        <dbReference type="Proteomes" id="UP000249890"/>
    </source>
</evidence>
<dbReference type="Gene3D" id="1.10.287.130">
    <property type="match status" value="1"/>
</dbReference>
<keyword evidence="12" id="KW-0902">Two-component regulatory system</keyword>
<keyword evidence="7 14" id="KW-0812">Transmembrane</keyword>
<dbReference type="InterPro" id="IPR003660">
    <property type="entry name" value="HAMP_dom"/>
</dbReference>
<dbReference type="CDD" id="cd00075">
    <property type="entry name" value="HATPase"/>
    <property type="match status" value="1"/>
</dbReference>
<dbReference type="InterPro" id="IPR036890">
    <property type="entry name" value="HATPase_C_sf"/>
</dbReference>
<dbReference type="InterPro" id="IPR003661">
    <property type="entry name" value="HisK_dim/P_dom"/>
</dbReference>
<dbReference type="GO" id="GO:0005524">
    <property type="term" value="F:ATP binding"/>
    <property type="evidence" value="ECO:0007669"/>
    <property type="project" value="UniProtKB-KW"/>
</dbReference>
<dbReference type="SMART" id="SM00387">
    <property type="entry name" value="HATPase_c"/>
    <property type="match status" value="1"/>
</dbReference>
<dbReference type="KEGG" id="pdh:B9T62_28890"/>
<dbReference type="Pfam" id="PF02518">
    <property type="entry name" value="HATPase_c"/>
    <property type="match status" value="1"/>
</dbReference>
<keyword evidence="4" id="KW-1003">Cell membrane</keyword>
<accession>A0A2Z2KEC3</accession>
<dbReference type="CDD" id="cd00082">
    <property type="entry name" value="HisKA"/>
    <property type="match status" value="1"/>
</dbReference>
<evidence type="ECO:0000256" key="9">
    <source>
        <dbReference type="ARBA" id="ARBA00022777"/>
    </source>
</evidence>
<keyword evidence="13 14" id="KW-0472">Membrane</keyword>
<evidence type="ECO:0000256" key="11">
    <source>
        <dbReference type="ARBA" id="ARBA00022989"/>
    </source>
</evidence>
<evidence type="ECO:0000256" key="12">
    <source>
        <dbReference type="ARBA" id="ARBA00023012"/>
    </source>
</evidence>
<dbReference type="PRINTS" id="PR00344">
    <property type="entry name" value="BCTRLSENSOR"/>
</dbReference>
<evidence type="ECO:0000256" key="4">
    <source>
        <dbReference type="ARBA" id="ARBA00022475"/>
    </source>
</evidence>
<sequence>MNSKYIATIRWKFIYAFLLSVLSGGILLLAGYQLVNSMIYLNPASNDAPYSRLLRWVINHIGSTPILTAVGIISFLLFFFLYTRKVVLYLEEITSGIQKMSKDGMTHRIEVRSGDELGELADNINAMAELLQQSVLDERKAVTAKNDLITGVSHDLRTPLTSVLGFLEYIDQDRCRDEGEVRHYVGIAYEKSLVLRKLIDDLFEYTRVNSGGLPLRLEPLDLKAFIRQLTEESVPELEQAGMTYTIEDETEALWIEAAPGELVRAYENLITNAIRYGKSGKRLEIAFSRDGEEAVVRFSNFGDRIAESDIPYIFERFYRAERSRSQHTGGSGLGLAIAKSIIDRHGGTISAASGLQRTDFITSFPLLRKS</sequence>
<keyword evidence="9 17" id="KW-0418">Kinase</keyword>
<dbReference type="SMART" id="SM00304">
    <property type="entry name" value="HAMP"/>
    <property type="match status" value="1"/>
</dbReference>
<dbReference type="FunFam" id="3.30.565.10:FF:000013">
    <property type="entry name" value="Two-component sensor histidine kinase"/>
    <property type="match status" value="1"/>
</dbReference>
<dbReference type="PANTHER" id="PTHR45528">
    <property type="entry name" value="SENSOR HISTIDINE KINASE CPXA"/>
    <property type="match status" value="1"/>
</dbReference>
<dbReference type="GO" id="GO:0000155">
    <property type="term" value="F:phosphorelay sensor kinase activity"/>
    <property type="evidence" value="ECO:0007669"/>
    <property type="project" value="InterPro"/>
</dbReference>
<dbReference type="InterPro" id="IPR004358">
    <property type="entry name" value="Sig_transdc_His_kin-like_C"/>
</dbReference>
<evidence type="ECO:0000256" key="6">
    <source>
        <dbReference type="ARBA" id="ARBA00022679"/>
    </source>
</evidence>
<dbReference type="AlphaFoldDB" id="A0A2Z2KEC3"/>
<evidence type="ECO:0000256" key="8">
    <source>
        <dbReference type="ARBA" id="ARBA00022741"/>
    </source>
</evidence>
<organism evidence="17 18">
    <name type="scientific">Paenibacillus donghaensis</name>
    <dbReference type="NCBI Taxonomy" id="414771"/>
    <lineage>
        <taxon>Bacteria</taxon>
        <taxon>Bacillati</taxon>
        <taxon>Bacillota</taxon>
        <taxon>Bacilli</taxon>
        <taxon>Bacillales</taxon>
        <taxon>Paenibacillaceae</taxon>
        <taxon>Paenibacillus</taxon>
    </lineage>
</organism>
<dbReference type="PANTHER" id="PTHR45528:SF1">
    <property type="entry name" value="SENSOR HISTIDINE KINASE CPXA"/>
    <property type="match status" value="1"/>
</dbReference>
<keyword evidence="8" id="KW-0547">Nucleotide-binding</keyword>
<evidence type="ECO:0000256" key="13">
    <source>
        <dbReference type="ARBA" id="ARBA00023136"/>
    </source>
</evidence>
<dbReference type="PROSITE" id="PS50109">
    <property type="entry name" value="HIS_KIN"/>
    <property type="match status" value="1"/>
</dbReference>
<feature type="domain" description="HAMP" evidence="16">
    <location>
        <begin position="84"/>
        <end position="136"/>
    </location>
</feature>
<evidence type="ECO:0000313" key="17">
    <source>
        <dbReference type="EMBL" id="ASA24414.1"/>
    </source>
</evidence>
<evidence type="ECO:0000256" key="14">
    <source>
        <dbReference type="SAM" id="Phobius"/>
    </source>
</evidence>
<dbReference type="SMART" id="SM00388">
    <property type="entry name" value="HisKA"/>
    <property type="match status" value="1"/>
</dbReference>
<reference evidence="17 18" key="1">
    <citation type="submission" date="2017-06" db="EMBL/GenBank/DDBJ databases">
        <title>Complete genome sequence of Paenibacillus donghaensis KCTC 13049T isolated from East Sea sediment, South Korea.</title>
        <authorList>
            <person name="Jung B.K."/>
            <person name="Hong S.-J."/>
            <person name="Shin J.-H."/>
        </authorList>
    </citation>
    <scope>NUCLEOTIDE SEQUENCE [LARGE SCALE GENOMIC DNA]</scope>
    <source>
        <strain evidence="17 18">KCTC 13049</strain>
    </source>
</reference>
<dbReference type="InterPro" id="IPR050398">
    <property type="entry name" value="HssS/ArlS-like"/>
</dbReference>
<dbReference type="SUPFAM" id="SSF158472">
    <property type="entry name" value="HAMP domain-like"/>
    <property type="match status" value="1"/>
</dbReference>
<comment type="catalytic activity">
    <reaction evidence="1">
        <text>ATP + protein L-histidine = ADP + protein N-phospho-L-histidine.</text>
        <dbReference type="EC" id="2.7.13.3"/>
    </reaction>
</comment>
<dbReference type="Gene3D" id="3.30.565.10">
    <property type="entry name" value="Histidine kinase-like ATPase, C-terminal domain"/>
    <property type="match status" value="1"/>
</dbReference>